<dbReference type="Pfam" id="PF03446">
    <property type="entry name" value="NAD_binding_2"/>
    <property type="match status" value="1"/>
</dbReference>
<dbReference type="SUPFAM" id="SSF51735">
    <property type="entry name" value="NAD(P)-binding Rossmann-fold domains"/>
    <property type="match status" value="1"/>
</dbReference>
<dbReference type="RefSeq" id="WP_311632814.1">
    <property type="nucleotide sequence ID" value="NZ_JAVREN010000048.1"/>
</dbReference>
<organism evidence="5 6">
    <name type="scientific">Streptomyces boetiae</name>
    <dbReference type="NCBI Taxonomy" id="3075541"/>
    <lineage>
        <taxon>Bacteria</taxon>
        <taxon>Bacillati</taxon>
        <taxon>Actinomycetota</taxon>
        <taxon>Actinomycetes</taxon>
        <taxon>Kitasatosporales</taxon>
        <taxon>Streptomycetaceae</taxon>
        <taxon>Streptomyces</taxon>
    </lineage>
</organism>
<evidence type="ECO:0000313" key="5">
    <source>
        <dbReference type="EMBL" id="MDT0309847.1"/>
    </source>
</evidence>
<comment type="caution">
    <text evidence="5">The sequence shown here is derived from an EMBL/GenBank/DDBJ whole genome shotgun (WGS) entry which is preliminary data.</text>
</comment>
<evidence type="ECO:0000259" key="3">
    <source>
        <dbReference type="Pfam" id="PF03446"/>
    </source>
</evidence>
<feature type="domain" description="NADPH-dependent reductive aminase-like C-terminal" evidence="4">
    <location>
        <begin position="165"/>
        <end position="290"/>
    </location>
</feature>
<dbReference type="InterPro" id="IPR048666">
    <property type="entry name" value="RedAm-like_C"/>
</dbReference>
<dbReference type="Proteomes" id="UP001183388">
    <property type="component" value="Unassembled WGS sequence"/>
</dbReference>
<dbReference type="InterPro" id="IPR051265">
    <property type="entry name" value="HIBADH-related_NP60_sf"/>
</dbReference>
<feature type="domain" description="6-phosphogluconate dehydrogenase NADP-binding" evidence="3">
    <location>
        <begin position="10"/>
        <end position="162"/>
    </location>
</feature>
<dbReference type="Gene3D" id="1.10.1040.10">
    <property type="entry name" value="N-(1-d-carboxylethyl)-l-norvaline Dehydrogenase, domain 2"/>
    <property type="match status" value="1"/>
</dbReference>
<name>A0ABU2LF00_9ACTN</name>
<proteinExistence type="inferred from homology"/>
<comment type="similarity">
    <text evidence="1">Belongs to the HIBADH-related family.</text>
</comment>
<dbReference type="PANTHER" id="PTHR43580:SF2">
    <property type="entry name" value="CYTOKINE-LIKE NUCLEAR FACTOR N-PAC"/>
    <property type="match status" value="1"/>
</dbReference>
<evidence type="ECO:0000256" key="2">
    <source>
        <dbReference type="ARBA" id="ARBA00023002"/>
    </source>
</evidence>
<dbReference type="InterPro" id="IPR015815">
    <property type="entry name" value="HIBADH-related"/>
</dbReference>
<evidence type="ECO:0000313" key="6">
    <source>
        <dbReference type="Proteomes" id="UP001183388"/>
    </source>
</evidence>
<dbReference type="Pfam" id="PF21761">
    <property type="entry name" value="RedAm-like_C"/>
    <property type="match status" value="1"/>
</dbReference>
<sequence length="295" mass="29855">MSDSTSPAAVAVLGLGAMGSALAGALLDAGHRVTVWNRTPARAEPLAARGAAVAPTAEQALAAAPLAIVCLLDYASVREALDPAAGALAGRVLANLTNGTPEQARAMADWAARHGAAYLDGGIMATPSMIGGHASSVLYSGAPEAFEAHRAAFETFGEAVFLGPDPGAAPLNDLALLTGMYGMLGGFLHATALVGADGPSASEFTAERLIPWLSGMMQDLPEIARQIDTGDTPPAESNLAMQAAGYVNLIRASQAQGVRTDLIAPMGELLREAVARGRGDGDLAALHDLLTAPTG</sequence>
<dbReference type="PANTHER" id="PTHR43580">
    <property type="entry name" value="OXIDOREDUCTASE GLYR1-RELATED"/>
    <property type="match status" value="1"/>
</dbReference>
<evidence type="ECO:0000256" key="1">
    <source>
        <dbReference type="ARBA" id="ARBA00009080"/>
    </source>
</evidence>
<dbReference type="EMBL" id="JAVREN010000048">
    <property type="protein sequence ID" value="MDT0309847.1"/>
    <property type="molecule type" value="Genomic_DNA"/>
</dbReference>
<dbReference type="InterPro" id="IPR006115">
    <property type="entry name" value="6PGDH_NADP-bd"/>
</dbReference>
<gene>
    <name evidence="5" type="ORF">RM780_23245</name>
</gene>
<evidence type="ECO:0000259" key="4">
    <source>
        <dbReference type="Pfam" id="PF21761"/>
    </source>
</evidence>
<protein>
    <submittedName>
        <fullName evidence="5">NAD(P)-binding domain-containing protein</fullName>
    </submittedName>
</protein>
<keyword evidence="2" id="KW-0560">Oxidoreductase</keyword>
<keyword evidence="6" id="KW-1185">Reference proteome</keyword>
<dbReference type="InterPro" id="IPR036291">
    <property type="entry name" value="NAD(P)-bd_dom_sf"/>
</dbReference>
<accession>A0ABU2LF00</accession>
<reference evidence="6" key="1">
    <citation type="submission" date="2023-07" db="EMBL/GenBank/DDBJ databases">
        <title>30 novel species of actinomycetes from the DSMZ collection.</title>
        <authorList>
            <person name="Nouioui I."/>
        </authorList>
    </citation>
    <scope>NUCLEOTIDE SEQUENCE [LARGE SCALE GENOMIC DNA]</scope>
    <source>
        <strain evidence="6">DSM 44917</strain>
    </source>
</reference>
<dbReference type="InterPro" id="IPR013328">
    <property type="entry name" value="6PGD_dom2"/>
</dbReference>
<dbReference type="Gene3D" id="3.40.50.720">
    <property type="entry name" value="NAD(P)-binding Rossmann-like Domain"/>
    <property type="match status" value="1"/>
</dbReference>
<dbReference type="PIRSF" id="PIRSF000103">
    <property type="entry name" value="HIBADH"/>
    <property type="match status" value="1"/>
</dbReference>